<dbReference type="PANTHER" id="PTHR47481">
    <property type="match status" value="1"/>
</dbReference>
<feature type="region of interest" description="Disordered" evidence="1">
    <location>
        <begin position="1"/>
        <end position="23"/>
    </location>
</feature>
<dbReference type="OrthoDB" id="1194575at2759"/>
<evidence type="ECO:0008006" key="4">
    <source>
        <dbReference type="Google" id="ProtNLM"/>
    </source>
</evidence>
<sequence>SSFSMDPGSSSPFSANSSRSNLQKTNPCSPFATYLSFACIVKLDRANYMVWRCNNLISYLTGSKPYPPVLITAADEAGEVTQVANPEFEMWNREDQLLLSWIFSTLSSTVLSQVIRCKTSQEV</sequence>
<dbReference type="Proteomes" id="UP000237105">
    <property type="component" value="Unassembled WGS sequence"/>
</dbReference>
<feature type="non-terminal residue" evidence="2">
    <location>
        <position position="1"/>
    </location>
</feature>
<name>A0A2P5AAY8_PARAD</name>
<reference evidence="3" key="1">
    <citation type="submission" date="2016-06" db="EMBL/GenBank/DDBJ databases">
        <title>Parallel loss of symbiosis genes in relatives of nitrogen-fixing non-legume Parasponia.</title>
        <authorList>
            <person name="Van Velzen R."/>
            <person name="Holmer R."/>
            <person name="Bu F."/>
            <person name="Rutten L."/>
            <person name="Van Zeijl A."/>
            <person name="Liu W."/>
            <person name="Santuari L."/>
            <person name="Cao Q."/>
            <person name="Sharma T."/>
            <person name="Shen D."/>
            <person name="Roswanjaya Y."/>
            <person name="Wardhani T."/>
            <person name="Kalhor M.S."/>
            <person name="Jansen J."/>
            <person name="Van den Hoogen J."/>
            <person name="Gungor B."/>
            <person name="Hartog M."/>
            <person name="Hontelez J."/>
            <person name="Verver J."/>
            <person name="Yang W.-C."/>
            <person name="Schijlen E."/>
            <person name="Repin R."/>
            <person name="Schilthuizen M."/>
            <person name="Schranz E."/>
            <person name="Heidstra R."/>
            <person name="Miyata K."/>
            <person name="Fedorova E."/>
            <person name="Kohlen W."/>
            <person name="Bisseling T."/>
            <person name="Smit S."/>
            <person name="Geurts R."/>
        </authorList>
    </citation>
    <scope>NUCLEOTIDE SEQUENCE [LARGE SCALE GENOMIC DNA]</scope>
    <source>
        <strain evidence="3">cv. WU1-14</strain>
    </source>
</reference>
<keyword evidence="3" id="KW-1185">Reference proteome</keyword>
<feature type="compositionally biased region" description="Low complexity" evidence="1">
    <location>
        <begin position="1"/>
        <end position="20"/>
    </location>
</feature>
<organism evidence="2 3">
    <name type="scientific">Parasponia andersonii</name>
    <name type="common">Sponia andersonii</name>
    <dbReference type="NCBI Taxonomy" id="3476"/>
    <lineage>
        <taxon>Eukaryota</taxon>
        <taxon>Viridiplantae</taxon>
        <taxon>Streptophyta</taxon>
        <taxon>Embryophyta</taxon>
        <taxon>Tracheophyta</taxon>
        <taxon>Spermatophyta</taxon>
        <taxon>Magnoliopsida</taxon>
        <taxon>eudicotyledons</taxon>
        <taxon>Gunneridae</taxon>
        <taxon>Pentapetalae</taxon>
        <taxon>rosids</taxon>
        <taxon>fabids</taxon>
        <taxon>Rosales</taxon>
        <taxon>Cannabaceae</taxon>
        <taxon>Parasponia</taxon>
    </lineage>
</organism>
<gene>
    <name evidence="2" type="ORF">PanWU01x14_350460</name>
</gene>
<evidence type="ECO:0000256" key="1">
    <source>
        <dbReference type="SAM" id="MobiDB-lite"/>
    </source>
</evidence>
<proteinExistence type="predicted"/>
<dbReference type="PANTHER" id="PTHR47481:SF31">
    <property type="entry name" value="OS01G0873500 PROTEIN"/>
    <property type="match status" value="1"/>
</dbReference>
<protein>
    <recommendedName>
        <fullName evidence="4">Retrotransposon Copia-like N-terminal domain-containing protein</fullName>
    </recommendedName>
</protein>
<evidence type="ECO:0000313" key="2">
    <source>
        <dbReference type="EMBL" id="PON33705.1"/>
    </source>
</evidence>
<evidence type="ECO:0000313" key="3">
    <source>
        <dbReference type="Proteomes" id="UP000237105"/>
    </source>
</evidence>
<dbReference type="AlphaFoldDB" id="A0A2P5AAY8"/>
<dbReference type="EMBL" id="JXTB01000709">
    <property type="protein sequence ID" value="PON33705.1"/>
    <property type="molecule type" value="Genomic_DNA"/>
</dbReference>
<accession>A0A2P5AAY8</accession>
<comment type="caution">
    <text evidence="2">The sequence shown here is derived from an EMBL/GenBank/DDBJ whole genome shotgun (WGS) entry which is preliminary data.</text>
</comment>